<evidence type="ECO:0000256" key="1">
    <source>
        <dbReference type="ARBA" id="ARBA00008525"/>
    </source>
</evidence>
<protein>
    <submittedName>
        <fullName evidence="2">CbrC family protein</fullName>
    </submittedName>
</protein>
<organism evidence="2 3">
    <name type="scientific">Laceyella putida</name>
    <dbReference type="NCBI Taxonomy" id="110101"/>
    <lineage>
        <taxon>Bacteria</taxon>
        <taxon>Bacillati</taxon>
        <taxon>Bacillota</taxon>
        <taxon>Bacilli</taxon>
        <taxon>Bacillales</taxon>
        <taxon>Thermoactinomycetaceae</taxon>
        <taxon>Laceyella</taxon>
    </lineage>
</organism>
<gene>
    <name evidence="2" type="ORF">ACFQNG_11645</name>
</gene>
<comment type="similarity">
    <text evidence="1">Belongs to the UPF0167 family.</text>
</comment>
<evidence type="ECO:0000313" key="2">
    <source>
        <dbReference type="EMBL" id="MFC7441762.1"/>
    </source>
</evidence>
<reference evidence="3" key="1">
    <citation type="journal article" date="2019" name="Int. J. Syst. Evol. Microbiol.">
        <title>The Global Catalogue of Microorganisms (GCM) 10K type strain sequencing project: providing services to taxonomists for standard genome sequencing and annotation.</title>
        <authorList>
            <consortium name="The Broad Institute Genomics Platform"/>
            <consortium name="The Broad Institute Genome Sequencing Center for Infectious Disease"/>
            <person name="Wu L."/>
            <person name="Ma J."/>
        </authorList>
    </citation>
    <scope>NUCLEOTIDE SEQUENCE [LARGE SCALE GENOMIC DNA]</scope>
    <source>
        <strain evidence="3">CGMCC 1.12942</strain>
    </source>
</reference>
<dbReference type="EMBL" id="JBHTBW010000035">
    <property type="protein sequence ID" value="MFC7441762.1"/>
    <property type="molecule type" value="Genomic_DNA"/>
</dbReference>
<comment type="caution">
    <text evidence="2">The sequence shown here is derived from an EMBL/GenBank/DDBJ whole genome shotgun (WGS) entry which is preliminary data.</text>
</comment>
<proteinExistence type="inferred from homology"/>
<dbReference type="InterPro" id="IPR005363">
    <property type="entry name" value="UPF0167"/>
</dbReference>
<dbReference type="Proteomes" id="UP001596500">
    <property type="component" value="Unassembled WGS sequence"/>
</dbReference>
<keyword evidence="3" id="KW-1185">Reference proteome</keyword>
<evidence type="ECO:0000313" key="3">
    <source>
        <dbReference type="Proteomes" id="UP001596500"/>
    </source>
</evidence>
<dbReference type="Pfam" id="PF03691">
    <property type="entry name" value="UPF0167"/>
    <property type="match status" value="1"/>
</dbReference>
<accession>A0ABW2RL18</accession>
<name>A0ABW2RL18_9BACL</name>
<dbReference type="RefSeq" id="WP_379865214.1">
    <property type="nucleotide sequence ID" value="NZ_JBHTBW010000035.1"/>
</dbReference>
<sequence length="176" mass="19918">MKNELPSFRYHPDPQQTGVIEKENIICEACGQPSEYNYVGPFYSVEDVEQICPWCIKDGTAAKKFDGSFQQDFDCIDNQEAIEELDKRTPGYFSWQGGYWPSHCGDFCAFIGDVDGKQLSNILAKGDPVLEETIKEEANQYQLSREKFIKELSGGILGYLFQCLHCGGHKIHTDLS</sequence>